<sequence>MLCRGLGCLSVNTVRLRATRFGLLAKSGQWSSPAARSSSSSAPSAQQPSARLPFEVDTNVAKDTEVYRFDNFGVFAAIRTFTVVQLFLWSFMAHYCYTVTDPSESPPPEAEKSGRLGGLLTFLRDRLTTDRYRYGLVVLCTTVGSLVVAGSSMVVLRSVRSIVLMKGGQRVWIQTYSPFRDLRALEVPLEHINCLQSRLSKSSYITLKLKGHWFYFMLDQRGRFPHPKLFDNTVGISRKF</sequence>
<evidence type="ECO:0000256" key="2">
    <source>
        <dbReference type="SAM" id="Phobius"/>
    </source>
</evidence>
<dbReference type="AlphaFoldDB" id="A0A023FYA3"/>
<organism evidence="3">
    <name type="scientific">Amblyomma parvum</name>
    <name type="common">South American tick</name>
    <dbReference type="NCBI Taxonomy" id="251391"/>
    <lineage>
        <taxon>Eukaryota</taxon>
        <taxon>Metazoa</taxon>
        <taxon>Ecdysozoa</taxon>
        <taxon>Arthropoda</taxon>
        <taxon>Chelicerata</taxon>
        <taxon>Arachnida</taxon>
        <taxon>Acari</taxon>
        <taxon>Parasitiformes</taxon>
        <taxon>Ixodida</taxon>
        <taxon>Ixodoidea</taxon>
        <taxon>Ixodidae</taxon>
        <taxon>Amblyomminae</taxon>
        <taxon>Amblyomma</taxon>
    </lineage>
</organism>
<reference evidence="3" key="1">
    <citation type="submission" date="2014-03" db="EMBL/GenBank/DDBJ databases">
        <title>The sialotranscriptome of Amblyomma triste, Amblyomma parvum and Amblyomma cajennense ticks, uncovered by 454-based RNA-seq.</title>
        <authorList>
            <person name="Garcia G.R."/>
            <person name="Gardinassi L.G."/>
            <person name="Ribeiro J.M."/>
            <person name="Anatrielo E."/>
            <person name="Ferreira B.R."/>
            <person name="Moreira H.N."/>
            <person name="Mafra C."/>
            <person name="Olegario M.M."/>
            <person name="Szabo P.J."/>
            <person name="Miranda-Santos I.K."/>
            <person name="Maruyama S.R."/>
        </authorList>
    </citation>
    <scope>NUCLEOTIDE SEQUENCE</scope>
    <source>
        <strain evidence="3">Araguapaz</strain>
        <tissue evidence="3">Salivary glands</tissue>
    </source>
</reference>
<keyword evidence="2" id="KW-1133">Transmembrane helix</keyword>
<dbReference type="EMBL" id="GBBL01000459">
    <property type="protein sequence ID" value="JAC26861.1"/>
    <property type="molecule type" value="mRNA"/>
</dbReference>
<feature type="transmembrane region" description="Helical" evidence="2">
    <location>
        <begin position="132"/>
        <end position="156"/>
    </location>
</feature>
<feature type="region of interest" description="Disordered" evidence="1">
    <location>
        <begin position="30"/>
        <end position="50"/>
    </location>
</feature>
<evidence type="ECO:0000313" key="3">
    <source>
        <dbReference type="EMBL" id="JAC26861.1"/>
    </source>
</evidence>
<proteinExistence type="evidence at transcript level"/>
<keyword evidence="2" id="KW-0472">Membrane</keyword>
<dbReference type="GO" id="GO:0007399">
    <property type="term" value="P:nervous system development"/>
    <property type="evidence" value="ECO:0007669"/>
    <property type="project" value="TreeGrafter"/>
</dbReference>
<protein>
    <submittedName>
        <fullName evidence="3">Putative conserved plasma membrane protein</fullName>
    </submittedName>
</protein>
<feature type="transmembrane region" description="Helical" evidence="2">
    <location>
        <begin position="72"/>
        <end position="92"/>
    </location>
</feature>
<accession>A0A023FYA3</accession>
<dbReference type="InterPro" id="IPR045325">
    <property type="entry name" value="TMEM70/TMEM186/TMEM223"/>
</dbReference>
<dbReference type="Pfam" id="PF06979">
    <property type="entry name" value="TMEM70"/>
    <property type="match status" value="1"/>
</dbReference>
<feature type="compositionally biased region" description="Low complexity" evidence="1">
    <location>
        <begin position="31"/>
        <end position="50"/>
    </location>
</feature>
<keyword evidence="2" id="KW-0812">Transmembrane</keyword>
<evidence type="ECO:0000256" key="1">
    <source>
        <dbReference type="SAM" id="MobiDB-lite"/>
    </source>
</evidence>
<name>A0A023FYA3_AMBPA</name>
<dbReference type="GO" id="GO:0005739">
    <property type="term" value="C:mitochondrion"/>
    <property type="evidence" value="ECO:0007669"/>
    <property type="project" value="TreeGrafter"/>
</dbReference>
<dbReference type="InterPro" id="IPR026100">
    <property type="entry name" value="Tmem223"/>
</dbReference>
<dbReference type="PANTHER" id="PTHR14549">
    <property type="entry name" value="TRANSMEMBRANE PROTEIN 223"/>
    <property type="match status" value="1"/>
</dbReference>
<dbReference type="PANTHER" id="PTHR14549:SF2">
    <property type="entry name" value="TRANSMEMBRANE PROTEIN 223"/>
    <property type="match status" value="1"/>
</dbReference>